<accession>A0A4Q9KPM4</accession>
<dbReference type="PROSITE" id="PS51502">
    <property type="entry name" value="S_R_A_B_BARREL"/>
    <property type="match status" value="1"/>
</dbReference>
<dbReference type="OrthoDB" id="6637496at2"/>
<comment type="caution">
    <text evidence="2">The sequence shown here is derived from an EMBL/GenBank/DDBJ whole genome shotgun (WGS) entry which is preliminary data.</text>
</comment>
<feature type="domain" description="Stress-response A/B barrel" evidence="1">
    <location>
        <begin position="2"/>
        <end position="101"/>
    </location>
</feature>
<dbReference type="Gene3D" id="3.30.70.100">
    <property type="match status" value="1"/>
</dbReference>
<protein>
    <submittedName>
        <fullName evidence="2">Dabb family protein</fullName>
    </submittedName>
</protein>
<dbReference type="SMART" id="SM00886">
    <property type="entry name" value="Dabb"/>
    <property type="match status" value="1"/>
</dbReference>
<keyword evidence="3" id="KW-1185">Reference proteome</keyword>
<dbReference type="Proteomes" id="UP000291933">
    <property type="component" value="Unassembled WGS sequence"/>
</dbReference>
<evidence type="ECO:0000259" key="1">
    <source>
        <dbReference type="PROSITE" id="PS51502"/>
    </source>
</evidence>
<gene>
    <name evidence="2" type="ORF">ET996_01105</name>
</gene>
<dbReference type="InterPro" id="IPR013097">
    <property type="entry name" value="Dabb"/>
</dbReference>
<dbReference type="Pfam" id="PF07876">
    <property type="entry name" value="Dabb"/>
    <property type="match status" value="1"/>
</dbReference>
<organism evidence="2 3">
    <name type="scientific">Propioniciclava tarda</name>
    <dbReference type="NCBI Taxonomy" id="433330"/>
    <lineage>
        <taxon>Bacteria</taxon>
        <taxon>Bacillati</taxon>
        <taxon>Actinomycetota</taxon>
        <taxon>Actinomycetes</taxon>
        <taxon>Propionibacteriales</taxon>
        <taxon>Propionibacteriaceae</taxon>
        <taxon>Propioniciclava</taxon>
    </lineage>
</organism>
<dbReference type="SUPFAM" id="SSF54909">
    <property type="entry name" value="Dimeric alpha+beta barrel"/>
    <property type="match status" value="1"/>
</dbReference>
<dbReference type="EMBL" id="SDMR01000001">
    <property type="protein sequence ID" value="TBT96295.1"/>
    <property type="molecule type" value="Genomic_DNA"/>
</dbReference>
<name>A0A4Q9KPM4_PROTD</name>
<dbReference type="RefSeq" id="WP_131170707.1">
    <property type="nucleotide sequence ID" value="NZ_FXTL01000001.1"/>
</dbReference>
<dbReference type="InterPro" id="IPR011008">
    <property type="entry name" value="Dimeric_a/b-barrel"/>
</dbReference>
<dbReference type="AlphaFoldDB" id="A0A4Q9KPM4"/>
<sequence>MIKHIVAWTFSDGIESEGATVTKSDAGRRVIELLSACADLPGVTAFKLTRPQEGLEASFDLLLESEFTDVDALRAYASHPLHQRAGAFIATVKTGRWAFDYEL</sequence>
<proteinExistence type="predicted"/>
<reference evidence="2 3" key="1">
    <citation type="submission" date="2019-01" db="EMBL/GenBank/DDBJ databases">
        <title>Lactibacter flavus gen. nov., sp. nov., a novel bacterium of the family Propionibacteriaceae isolated from raw milk and dairy products.</title>
        <authorList>
            <person name="Huptas C."/>
            <person name="Wenning M."/>
            <person name="Breitenwieser F."/>
            <person name="Doll E."/>
            <person name="Von Neubeck M."/>
            <person name="Busse H.-J."/>
            <person name="Scherer S."/>
        </authorList>
    </citation>
    <scope>NUCLEOTIDE SEQUENCE [LARGE SCALE GENOMIC DNA]</scope>
    <source>
        <strain evidence="2 3">DSM 22130</strain>
    </source>
</reference>
<evidence type="ECO:0000313" key="3">
    <source>
        <dbReference type="Proteomes" id="UP000291933"/>
    </source>
</evidence>
<evidence type="ECO:0000313" key="2">
    <source>
        <dbReference type="EMBL" id="TBT96295.1"/>
    </source>
</evidence>